<evidence type="ECO:0000256" key="4">
    <source>
        <dbReference type="ARBA" id="ARBA00022475"/>
    </source>
</evidence>
<dbReference type="Pfam" id="PF17090">
    <property type="entry name" value="Ytca"/>
    <property type="match status" value="1"/>
</dbReference>
<dbReference type="Proteomes" id="UP000657200">
    <property type="component" value="Unassembled WGS sequence"/>
</dbReference>
<evidence type="ECO:0000256" key="9">
    <source>
        <dbReference type="ARBA" id="ARBA00023139"/>
    </source>
</evidence>
<keyword evidence="6" id="KW-0732">Signal</keyword>
<dbReference type="RefSeq" id="WP_059023161.1">
    <property type="nucleotide sequence ID" value="NZ_LN609302.1"/>
</dbReference>
<dbReference type="PATRIC" id="fig|431306.5.peg.930"/>
<evidence type="ECO:0000256" key="8">
    <source>
        <dbReference type="ARBA" id="ARBA00023136"/>
    </source>
</evidence>
<evidence type="ECO:0000313" key="15">
    <source>
        <dbReference type="Proteomes" id="UP000657200"/>
    </source>
</evidence>
<accession>A0A0U5F242</accession>
<name>A0A0U5F242_9PROT</name>
<dbReference type="Proteomes" id="UP000068250">
    <property type="component" value="Chromosome I"/>
</dbReference>
<sequence length="90" mass="9685">MRYHPFLHATPVLLLSLAGCKVTGAPSFPLAGAYFPSWMLCGMLGIAVAVGLRVLFLATDIDAALRLRLFTYVSLGTITALLFWLVAFGP</sequence>
<proteinExistence type="inferred from homology"/>
<keyword evidence="4" id="KW-1003">Cell membrane</keyword>
<comment type="subcellular location">
    <subcellularLocation>
        <location evidence="1">Membrane</location>
        <topology evidence="1">Multi-pass membrane protein</topology>
    </subcellularLocation>
</comment>
<keyword evidence="7 11" id="KW-1133">Transmembrane helix</keyword>
<dbReference type="GO" id="GO:0016020">
    <property type="term" value="C:membrane"/>
    <property type="evidence" value="ECO:0007669"/>
    <property type="project" value="UniProtKB-SubCell"/>
</dbReference>
<keyword evidence="9" id="KW-0564">Palmitate</keyword>
<feature type="transmembrane region" description="Helical" evidence="11">
    <location>
        <begin position="69"/>
        <end position="87"/>
    </location>
</feature>
<evidence type="ECO:0000313" key="12">
    <source>
        <dbReference type="EMBL" id="CEF54690.1"/>
    </source>
</evidence>
<organism evidence="12 14">
    <name type="scientific">Acetobacter ghanensis</name>
    <dbReference type="NCBI Taxonomy" id="431306"/>
    <lineage>
        <taxon>Bacteria</taxon>
        <taxon>Pseudomonadati</taxon>
        <taxon>Pseudomonadota</taxon>
        <taxon>Alphaproteobacteria</taxon>
        <taxon>Acetobacterales</taxon>
        <taxon>Acetobacteraceae</taxon>
        <taxon>Acetobacter</taxon>
    </lineage>
</organism>
<keyword evidence="10" id="KW-0449">Lipoprotein</keyword>
<reference evidence="14" key="2">
    <citation type="submission" date="2014-09" db="EMBL/GenBank/DDBJ databases">
        <authorList>
            <person name="Illeghems K.G."/>
        </authorList>
    </citation>
    <scope>NUCLEOTIDE SEQUENCE [LARGE SCALE GENOMIC DNA]</scope>
    <source>
        <strain evidence="14">LMG 23848T</strain>
    </source>
</reference>
<evidence type="ECO:0000256" key="7">
    <source>
        <dbReference type="ARBA" id="ARBA00022989"/>
    </source>
</evidence>
<comment type="similarity">
    <text evidence="2">Belongs to the YtcA family.</text>
</comment>
<evidence type="ECO:0000313" key="13">
    <source>
        <dbReference type="EMBL" id="NHO39519.1"/>
    </source>
</evidence>
<dbReference type="AlphaFoldDB" id="A0A0U5F242"/>
<evidence type="ECO:0000256" key="5">
    <source>
        <dbReference type="ARBA" id="ARBA00022692"/>
    </source>
</evidence>
<reference evidence="13 15" key="3">
    <citation type="journal article" date="2020" name="Int. J. Syst. Evol. Microbiol.">
        <title>Novel acetic acid bacteria from cider fermentations: Acetobacter conturbans sp. nov. and Acetobacter fallax sp. nov.</title>
        <authorList>
            <person name="Sombolestani A.S."/>
            <person name="Cleenwerck I."/>
            <person name="Cnockaert M."/>
            <person name="Borremans W."/>
            <person name="Wieme A.D."/>
            <person name="De Vuyst L."/>
            <person name="Vandamme P."/>
        </authorList>
    </citation>
    <scope>NUCLEOTIDE SEQUENCE [LARGE SCALE GENOMIC DNA]</scope>
    <source>
        <strain evidence="13 15">LMG 23848</strain>
    </source>
</reference>
<evidence type="ECO:0000256" key="3">
    <source>
        <dbReference type="ARBA" id="ARBA00021237"/>
    </source>
</evidence>
<keyword evidence="8 11" id="KW-0472">Membrane</keyword>
<evidence type="ECO:0000313" key="14">
    <source>
        <dbReference type="Proteomes" id="UP000068250"/>
    </source>
</evidence>
<dbReference type="PROSITE" id="PS51257">
    <property type="entry name" value="PROKAR_LIPOPROTEIN"/>
    <property type="match status" value="1"/>
</dbReference>
<dbReference type="STRING" id="431306.AGA_926"/>
<evidence type="ECO:0000256" key="6">
    <source>
        <dbReference type="ARBA" id="ARBA00022729"/>
    </source>
</evidence>
<dbReference type="EMBL" id="LN609302">
    <property type="protein sequence ID" value="CEF54690.1"/>
    <property type="molecule type" value="Genomic_DNA"/>
</dbReference>
<dbReference type="InterPro" id="IPR031381">
    <property type="entry name" value="YtcA"/>
</dbReference>
<keyword evidence="5 11" id="KW-0812">Transmembrane</keyword>
<keyword evidence="15" id="KW-1185">Reference proteome</keyword>
<feature type="transmembrane region" description="Helical" evidence="11">
    <location>
        <begin position="34"/>
        <end position="57"/>
    </location>
</feature>
<evidence type="ECO:0000256" key="2">
    <source>
        <dbReference type="ARBA" id="ARBA00008208"/>
    </source>
</evidence>
<dbReference type="OrthoDB" id="5958921at2"/>
<dbReference type="EMBL" id="WOTE01000003">
    <property type="protein sequence ID" value="NHO39519.1"/>
    <property type="molecule type" value="Genomic_DNA"/>
</dbReference>
<protein>
    <recommendedName>
        <fullName evidence="3">Uncharacterized protein YtcA</fullName>
    </recommendedName>
</protein>
<evidence type="ECO:0000256" key="10">
    <source>
        <dbReference type="ARBA" id="ARBA00023288"/>
    </source>
</evidence>
<evidence type="ECO:0000256" key="11">
    <source>
        <dbReference type="SAM" id="Phobius"/>
    </source>
</evidence>
<reference evidence="12" key="1">
    <citation type="submission" date="2014-09" db="EMBL/GenBank/DDBJ databases">
        <authorList>
            <person name="Magalhaes I.L.F."/>
            <person name="Oliveira U."/>
            <person name="Santos F.R."/>
            <person name="Vidigal T.H.D.A."/>
            <person name="Brescovit A.D."/>
            <person name="Santos A.J."/>
        </authorList>
    </citation>
    <scope>NUCLEOTIDE SEQUENCE</scope>
    <source>
        <strain evidence="12">LMG 23848T</strain>
    </source>
</reference>
<gene>
    <name evidence="12" type="ORF">AGA_926</name>
    <name evidence="13" type="ORF">GOB80_07430</name>
</gene>
<evidence type="ECO:0000256" key="1">
    <source>
        <dbReference type="ARBA" id="ARBA00004141"/>
    </source>
</evidence>